<keyword evidence="4" id="KW-1185">Reference proteome</keyword>
<dbReference type="Pfam" id="PF00106">
    <property type="entry name" value="adh_short"/>
    <property type="match status" value="1"/>
</dbReference>
<dbReference type="InterPro" id="IPR002347">
    <property type="entry name" value="SDR_fam"/>
</dbReference>
<proteinExistence type="inferred from homology"/>
<organism evidence="3 4">
    <name type="scientific">Sphingomonas limnosediminicola</name>
    <dbReference type="NCBI Taxonomy" id="940133"/>
    <lineage>
        <taxon>Bacteria</taxon>
        <taxon>Pseudomonadati</taxon>
        <taxon>Pseudomonadota</taxon>
        <taxon>Alphaproteobacteria</taxon>
        <taxon>Sphingomonadales</taxon>
        <taxon>Sphingomonadaceae</taxon>
        <taxon>Sphingomonas</taxon>
    </lineage>
</organism>
<dbReference type="PANTHER" id="PTHR24320">
    <property type="entry name" value="RETINOL DEHYDROGENASE"/>
    <property type="match status" value="1"/>
</dbReference>
<name>A0ABP7L683_9SPHN</name>
<accession>A0ABP7L683</accession>
<gene>
    <name evidence="3" type="ORF">GCM10022276_12660</name>
</gene>
<reference evidence="4" key="1">
    <citation type="journal article" date="2019" name="Int. J. Syst. Evol. Microbiol.">
        <title>The Global Catalogue of Microorganisms (GCM) 10K type strain sequencing project: providing services to taxonomists for standard genome sequencing and annotation.</title>
        <authorList>
            <consortium name="The Broad Institute Genomics Platform"/>
            <consortium name="The Broad Institute Genome Sequencing Center for Infectious Disease"/>
            <person name="Wu L."/>
            <person name="Ma J."/>
        </authorList>
    </citation>
    <scope>NUCLEOTIDE SEQUENCE [LARGE SCALE GENOMIC DNA]</scope>
    <source>
        <strain evidence="4">JCM 17543</strain>
    </source>
</reference>
<dbReference type="PANTHER" id="PTHR24320:SF272">
    <property type="entry name" value="NAD(P)-BINDING ROSSMANN-FOLD SUPERFAMILY PROTEIN"/>
    <property type="match status" value="1"/>
</dbReference>
<dbReference type="InterPro" id="IPR036291">
    <property type="entry name" value="NAD(P)-bd_dom_sf"/>
</dbReference>
<evidence type="ECO:0000256" key="2">
    <source>
        <dbReference type="ARBA" id="ARBA00023002"/>
    </source>
</evidence>
<dbReference type="PRINTS" id="PR00081">
    <property type="entry name" value="GDHRDH"/>
</dbReference>
<comment type="caution">
    <text evidence="3">The sequence shown here is derived from an EMBL/GenBank/DDBJ whole genome shotgun (WGS) entry which is preliminary data.</text>
</comment>
<dbReference type="Proteomes" id="UP001500827">
    <property type="component" value="Unassembled WGS sequence"/>
</dbReference>
<evidence type="ECO:0000256" key="1">
    <source>
        <dbReference type="ARBA" id="ARBA00006484"/>
    </source>
</evidence>
<dbReference type="EMBL" id="BAABBM010000001">
    <property type="protein sequence ID" value="GAA3895039.1"/>
    <property type="molecule type" value="Genomic_DNA"/>
</dbReference>
<evidence type="ECO:0000313" key="3">
    <source>
        <dbReference type="EMBL" id="GAA3895039.1"/>
    </source>
</evidence>
<dbReference type="Gene3D" id="3.40.50.720">
    <property type="entry name" value="NAD(P)-binding Rossmann-like Domain"/>
    <property type="match status" value="1"/>
</dbReference>
<protein>
    <submittedName>
        <fullName evidence="3">SDR family NAD(P)-dependent oxidoreductase</fullName>
    </submittedName>
</protein>
<keyword evidence="2" id="KW-0560">Oxidoreductase</keyword>
<dbReference type="SUPFAM" id="SSF51735">
    <property type="entry name" value="NAD(P)-binding Rossmann-fold domains"/>
    <property type="match status" value="1"/>
</dbReference>
<dbReference type="RefSeq" id="WP_344698830.1">
    <property type="nucleotide sequence ID" value="NZ_BAABBM010000001.1"/>
</dbReference>
<sequence length="337" mass="36019">MNKKFGATSTTDDVLAGMDLAGKRVLVTGVSAGLGLETARALVAHGAEVVGTARDLTKARNALTRIGMSDSALELVELDLADLADVRRAAEALRSDGEPLDLVIANAGVMATPFGLTADGFETQFGTNHLGHFAFVNGIAPLMRRGSRLVVLASSGHRFSTVSLDDPNFERSAYEPFLAYGRSKTANILFAVEFDRRYRSLGLRATAVHPGGIRTELSRHMGSDRLQQLIDGINADLAREGKPAYEWKTPREGAATTLWAGLVADADQVGGRYCEDCQVSPVITDEIIGFGSPGVRPYALDPDLARALWAKSEEMVGEFFGLRTARPTNGIEPLATA</sequence>
<evidence type="ECO:0000313" key="4">
    <source>
        <dbReference type="Proteomes" id="UP001500827"/>
    </source>
</evidence>
<comment type="similarity">
    <text evidence="1">Belongs to the short-chain dehydrogenases/reductases (SDR) family.</text>
</comment>